<keyword evidence="2" id="KW-0732">Signal</keyword>
<dbReference type="PANTHER" id="PTHR42678">
    <property type="entry name" value="AMIDASE"/>
    <property type="match status" value="1"/>
</dbReference>
<dbReference type="STRING" id="490188.SAMN04488068_1920"/>
<gene>
    <name evidence="4" type="ORF">SAMN04488068_1920</name>
</gene>
<organism evidence="4 5">
    <name type="scientific">Hydrocarboniphaga daqingensis</name>
    <dbReference type="NCBI Taxonomy" id="490188"/>
    <lineage>
        <taxon>Bacteria</taxon>
        <taxon>Pseudomonadati</taxon>
        <taxon>Pseudomonadota</taxon>
        <taxon>Gammaproteobacteria</taxon>
        <taxon>Nevskiales</taxon>
        <taxon>Nevskiaceae</taxon>
        <taxon>Hydrocarboniphaga</taxon>
    </lineage>
</organism>
<dbReference type="AlphaFoldDB" id="A0A1M5NXL3"/>
<feature type="chain" id="PRO_5012702886" evidence="2">
    <location>
        <begin position="41"/>
        <end position="789"/>
    </location>
</feature>
<evidence type="ECO:0000256" key="2">
    <source>
        <dbReference type="SAM" id="SignalP"/>
    </source>
</evidence>
<sequence>MMRMPHSIPAPRSALQRAMRHGVLPSALALIAAACGKPVAAPTATPSPAAFAIEEATIAGIHAAITSGQTTCVGVVQAYVDRARAYNGICTALLTADGADVAPVSGYVRAGAALKFPTTTVKADRVFPNLDQYAGLPLDYGRMEPTVSDPSVQAQMGMRVGMPDAGQLNALETLNLRGERSVTCKGRYDAHPSTGPLPADAPAPCEAFRQQPDALERAAELDQRYGRKPDLQAMPMYCITTAVKDVYDTRDMRTTANNDVNFAFDVPPRDATIVAQLRAKGAILYAKSVAHEFNGGPGDPGGDAKPLTNAPAGGQTMGAWAGQSCNPYDTERVSRGSSGGSGVAVGANLVTIGICEQSGASCQGPASRNGIATLLTTKGLLPDNGGIGYQWFNDRAGIHARTLADAAKVLDAVKDPVSGYYDTLDPFTALPKALVSTEPYARSTIDDAQLQRAPQALKGLRVAILRDHMVKKTPNHEAISDQIDAEIKTVLRDRLGAELLESLSDEYPDDPGVENLRYTFRDALSEILPRLMPEIFTRRNKAGDLVFAVPGYDVTSYDYLLKLSRRQAPLTPAVNITNFANFGAMPCHSALCADLAFDIDRYLLDRGDARIKDWAAWAANAKFREDESRAGAANWIAFKGHLADGKSDRLARSYIARLALLRVMYENDIDVFVHPENTVPTPKIQGPNIGSISMDGISPFFQIPRVAVPAGFTDVVYEPQYALNADKTDYIAVLAPGTPKTKLPHPMPISITFFAGQGDEPTLIKVGTAYESATHHRRPPPDFGPVSSR</sequence>
<evidence type="ECO:0000313" key="4">
    <source>
        <dbReference type="EMBL" id="SHG94316.1"/>
    </source>
</evidence>
<dbReference type="Proteomes" id="UP000199758">
    <property type="component" value="Unassembled WGS sequence"/>
</dbReference>
<feature type="domain" description="Amidase" evidence="3">
    <location>
        <begin position="212"/>
        <end position="472"/>
    </location>
</feature>
<name>A0A1M5NXL3_9GAMM</name>
<protein>
    <submittedName>
        <fullName evidence="4">Amidase</fullName>
    </submittedName>
</protein>
<dbReference type="InterPro" id="IPR036928">
    <property type="entry name" value="AS_sf"/>
</dbReference>
<feature type="region of interest" description="Disordered" evidence="1">
    <location>
        <begin position="770"/>
        <end position="789"/>
    </location>
</feature>
<evidence type="ECO:0000259" key="3">
    <source>
        <dbReference type="Pfam" id="PF01425"/>
    </source>
</evidence>
<reference evidence="4 5" key="1">
    <citation type="submission" date="2016-11" db="EMBL/GenBank/DDBJ databases">
        <authorList>
            <person name="Jaros S."/>
            <person name="Januszkiewicz K."/>
            <person name="Wedrychowicz H."/>
        </authorList>
    </citation>
    <scope>NUCLEOTIDE SEQUENCE [LARGE SCALE GENOMIC DNA]</scope>
    <source>
        <strain evidence="4 5">CGMCC 1.7049</strain>
    </source>
</reference>
<dbReference type="SUPFAM" id="SSF75304">
    <property type="entry name" value="Amidase signature (AS) enzymes"/>
    <property type="match status" value="1"/>
</dbReference>
<dbReference type="PROSITE" id="PS51257">
    <property type="entry name" value="PROKAR_LIPOPROTEIN"/>
    <property type="match status" value="1"/>
</dbReference>
<dbReference type="EMBL" id="FQWZ01000004">
    <property type="protein sequence ID" value="SHG94316.1"/>
    <property type="molecule type" value="Genomic_DNA"/>
</dbReference>
<dbReference type="InterPro" id="IPR023631">
    <property type="entry name" value="Amidase_dom"/>
</dbReference>
<proteinExistence type="predicted"/>
<evidence type="ECO:0000313" key="5">
    <source>
        <dbReference type="Proteomes" id="UP000199758"/>
    </source>
</evidence>
<keyword evidence="5" id="KW-1185">Reference proteome</keyword>
<dbReference type="Pfam" id="PF01425">
    <property type="entry name" value="Amidase"/>
    <property type="match status" value="1"/>
</dbReference>
<evidence type="ECO:0000256" key="1">
    <source>
        <dbReference type="SAM" id="MobiDB-lite"/>
    </source>
</evidence>
<feature type="signal peptide" evidence="2">
    <location>
        <begin position="1"/>
        <end position="40"/>
    </location>
</feature>
<accession>A0A1M5NXL3</accession>
<dbReference type="Gene3D" id="3.90.1300.10">
    <property type="entry name" value="Amidase signature (AS) domain"/>
    <property type="match status" value="2"/>
</dbReference>
<dbReference type="PANTHER" id="PTHR42678:SF34">
    <property type="entry name" value="OS04G0183300 PROTEIN"/>
    <property type="match status" value="1"/>
</dbReference>